<dbReference type="PANTHER" id="PTHR32063:SF0">
    <property type="entry name" value="SWARMING MOTILITY PROTEIN SWRC"/>
    <property type="match status" value="1"/>
</dbReference>
<accession>I0ILB5</accession>
<feature type="transmembrane region" description="Helical" evidence="1">
    <location>
        <begin position="367"/>
        <end position="387"/>
    </location>
</feature>
<feature type="transmembrane region" description="Helical" evidence="1">
    <location>
        <begin position="927"/>
        <end position="946"/>
    </location>
</feature>
<dbReference type="HOGENOM" id="CLU_002755_1_2_0"/>
<dbReference type="GO" id="GO:0005886">
    <property type="term" value="C:plasma membrane"/>
    <property type="evidence" value="ECO:0007669"/>
    <property type="project" value="TreeGrafter"/>
</dbReference>
<protein>
    <submittedName>
        <fullName evidence="2">Putative acriflavin resistance protein</fullName>
    </submittedName>
</protein>
<dbReference type="Proteomes" id="UP000007382">
    <property type="component" value="Chromosome"/>
</dbReference>
<reference evidence="2 3" key="1">
    <citation type="journal article" date="2012" name="J. Bacteriol.">
        <title>Complete Genome Sequence of Leptospirillum ferrooxidans Strain C2-3, Isolated from a Fresh Volcanic Ash Deposit on the Island of Miyake, Japan.</title>
        <authorList>
            <person name="Fujimura R."/>
            <person name="Sato Y."/>
            <person name="Nishizawa T."/>
            <person name="Oshima K."/>
            <person name="Kim S.-W."/>
            <person name="Hattori M."/>
            <person name="Kamijo T."/>
            <person name="Ohta H."/>
        </authorList>
    </citation>
    <scope>NUCLEOTIDE SEQUENCE [LARGE SCALE GENOMIC DNA]</scope>
    <source>
        <strain evidence="2 3">C2-3</strain>
    </source>
</reference>
<dbReference type="STRING" id="1162668.LFE_0342"/>
<dbReference type="eggNOG" id="COG0841">
    <property type="taxonomic scope" value="Bacteria"/>
</dbReference>
<evidence type="ECO:0000256" key="1">
    <source>
        <dbReference type="SAM" id="Phobius"/>
    </source>
</evidence>
<evidence type="ECO:0000313" key="2">
    <source>
        <dbReference type="EMBL" id="BAM06064.1"/>
    </source>
</evidence>
<feature type="transmembrane region" description="Helical" evidence="1">
    <location>
        <begin position="958"/>
        <end position="977"/>
    </location>
</feature>
<feature type="transmembrane region" description="Helical" evidence="1">
    <location>
        <begin position="341"/>
        <end position="360"/>
    </location>
</feature>
<feature type="transmembrane region" description="Helical" evidence="1">
    <location>
        <begin position="884"/>
        <end position="906"/>
    </location>
</feature>
<evidence type="ECO:0000313" key="3">
    <source>
        <dbReference type="Proteomes" id="UP000007382"/>
    </source>
</evidence>
<dbReference type="PRINTS" id="PR00702">
    <property type="entry name" value="ACRIFLAVINRP"/>
</dbReference>
<dbReference type="GO" id="GO:0042910">
    <property type="term" value="F:xenobiotic transmembrane transporter activity"/>
    <property type="evidence" value="ECO:0007669"/>
    <property type="project" value="TreeGrafter"/>
</dbReference>
<dbReference type="RefSeq" id="WP_014448557.1">
    <property type="nucleotide sequence ID" value="NC_017094.1"/>
</dbReference>
<dbReference type="EMBL" id="AP012342">
    <property type="protein sequence ID" value="BAM06064.1"/>
    <property type="molecule type" value="Genomic_DNA"/>
</dbReference>
<dbReference type="SUPFAM" id="SSF82714">
    <property type="entry name" value="Multidrug efflux transporter AcrB TolC docking domain, DN and DC subdomains"/>
    <property type="match status" value="2"/>
</dbReference>
<reference evidence="3" key="2">
    <citation type="submission" date="2012-03" db="EMBL/GenBank/DDBJ databases">
        <title>The complete genome sequence of the pioneer microbe on fresh volcanic deposit, Leptospirillum ferrooxidans strain C2-3.</title>
        <authorList>
            <person name="Fujimura R."/>
            <person name="Sato Y."/>
            <person name="Nishizawa T."/>
            <person name="Nanba K."/>
            <person name="Oshima K."/>
            <person name="Hattori M."/>
            <person name="Kamijo T."/>
            <person name="Ohta H."/>
        </authorList>
    </citation>
    <scope>NUCLEOTIDE SEQUENCE [LARGE SCALE GENOMIC DNA]</scope>
    <source>
        <strain evidence="3">C2-3</strain>
    </source>
</reference>
<dbReference type="Gene3D" id="3.30.70.1320">
    <property type="entry name" value="Multidrug efflux transporter AcrB pore domain like"/>
    <property type="match status" value="1"/>
</dbReference>
<dbReference type="InterPro" id="IPR027463">
    <property type="entry name" value="AcrB_DN_DC_subdom"/>
</dbReference>
<sequence>MSQSSNQKPAMTLIKKYRGFSLLLTVVLSILGIVKAWNLPMTLYPSIDFPRVSVIVRSPDIPFAEMESRITRPVGITLRGVQGVRELNSRTMQGSAEFFLRFSWHEQMSLALPRVAQAIDRIRGDLPAGTSIQAIRMYPSDTPVLTVALSSTSDNLPQITRIAKTRLIPYISNLPGVWKTEIAGGKNPEIHVEVDPYKLSGAHRTFSDVISALSTQNRIGVIGPRTEEHRLKTVQIDNTMTRTAEINKIFLPSPSGVPLPIDLLATVRRGVRPSDETIRISANGSPAVLLLVYRAHGGNALTIQRALLDHMNEFRRLLPKGCTPAIVYDQGALVSDAIRHVIWALAIGLSGAMALVILILRRGYPILLMGSLLPAILFISAGILGLLGETLNLMVLGGIAAGVGLVIDDFIVIIEGGRHAHRMSGLLVPFVLSGLITILALVPLFGMNGLVGAFFAPLAISFVTLLGVSLLVNTFVTPAFIHQEKETPVPISTGILTGLSPAVILGAGTLAFALLLLPLTHLKTNFMARMDEGSFTLDFHAPVGSSINDMDRAVLRVEDHIRALPGVIDTTRRLGTEMGFYITEPNKGDFVIRLSENHPKSTFELIRELRPWVQKNEPELDTDYSQVMEDSLGDLIGVSAPVVVEVHGQNRKDLLGTARMIRDRLSGIPGLVDLHLSVRPMGDTLDGHVIAPLASLAGLTPEAIIAQTREDLMGITATTVLSPGGPLPVRVLYPSEYRNGLIPLSHLPISESDGSLIPLSQVVTFTNTPPATEEEDKNLSPILRIEGRLDHGNLGGVIKEIKAKVSSLTLPKSSWVTYSGAYKQEQKSFRTLGEALLGSVLLIVTILYGTFRKWTPPLVLTAGMAFSVLSGIAALTFSGRTLNISSFVGLILVVGLSAENGFLVANRFESAEGNASEKLKEALSDRFLPIVMTHLANAAALLPLALGGGAGLDMERPLAVAVLGGLVGSFFSSVFLIPSALSLFTRTVSPQEGLPDVQI</sequence>
<name>I0ILB5_LEPFC</name>
<keyword evidence="3" id="KW-1185">Reference proteome</keyword>
<dbReference type="PANTHER" id="PTHR32063">
    <property type="match status" value="1"/>
</dbReference>
<feature type="transmembrane region" description="Helical" evidence="1">
    <location>
        <begin position="426"/>
        <end position="446"/>
    </location>
</feature>
<feature type="transmembrane region" description="Helical" evidence="1">
    <location>
        <begin position="832"/>
        <end position="851"/>
    </location>
</feature>
<dbReference type="Gene3D" id="3.30.2090.10">
    <property type="entry name" value="Multidrug efflux transporter AcrB TolC docking domain, DN and DC subdomains"/>
    <property type="match status" value="2"/>
</dbReference>
<dbReference type="PATRIC" id="fig|1162668.3.peg.397"/>
<dbReference type="Gene3D" id="3.30.70.1430">
    <property type="entry name" value="Multidrug efflux transporter AcrB pore domain"/>
    <property type="match status" value="2"/>
</dbReference>
<gene>
    <name evidence="2" type="ordered locus">LFE_0342</name>
</gene>
<proteinExistence type="predicted"/>
<dbReference type="AlphaFoldDB" id="I0ILB5"/>
<dbReference type="Gene3D" id="1.20.1640.10">
    <property type="entry name" value="Multidrug efflux transporter AcrB transmembrane domain"/>
    <property type="match status" value="2"/>
</dbReference>
<dbReference type="SUPFAM" id="SSF82866">
    <property type="entry name" value="Multidrug efflux transporter AcrB transmembrane domain"/>
    <property type="match status" value="2"/>
</dbReference>
<dbReference type="KEGG" id="lfc:LFE_0342"/>
<feature type="transmembrane region" description="Helical" evidence="1">
    <location>
        <begin position="858"/>
        <end position="878"/>
    </location>
</feature>
<keyword evidence="1" id="KW-0812">Transmembrane</keyword>
<feature type="transmembrane region" description="Helical" evidence="1">
    <location>
        <begin position="393"/>
        <end position="414"/>
    </location>
</feature>
<dbReference type="Pfam" id="PF00873">
    <property type="entry name" value="ACR_tran"/>
    <property type="match status" value="2"/>
</dbReference>
<dbReference type="SUPFAM" id="SSF82693">
    <property type="entry name" value="Multidrug efflux transporter AcrB pore domain, PN1, PN2, PC1 and PC2 subdomains"/>
    <property type="match status" value="3"/>
</dbReference>
<feature type="transmembrane region" description="Helical" evidence="1">
    <location>
        <begin position="493"/>
        <end position="517"/>
    </location>
</feature>
<dbReference type="InterPro" id="IPR001036">
    <property type="entry name" value="Acrflvin-R"/>
</dbReference>
<feature type="transmembrane region" description="Helical" evidence="1">
    <location>
        <begin position="458"/>
        <end position="481"/>
    </location>
</feature>
<keyword evidence="1" id="KW-1133">Transmembrane helix</keyword>
<organism evidence="2 3">
    <name type="scientific">Leptospirillum ferrooxidans (strain C2-3)</name>
    <dbReference type="NCBI Taxonomy" id="1162668"/>
    <lineage>
        <taxon>Bacteria</taxon>
        <taxon>Pseudomonadati</taxon>
        <taxon>Nitrospirota</taxon>
        <taxon>Nitrospiria</taxon>
        <taxon>Nitrospirales</taxon>
        <taxon>Nitrospiraceae</taxon>
        <taxon>Leptospirillum</taxon>
    </lineage>
</organism>
<keyword evidence="1" id="KW-0472">Membrane</keyword>
<dbReference type="Gene3D" id="3.30.70.1440">
    <property type="entry name" value="Multidrug efflux transporter AcrB pore domain"/>
    <property type="match status" value="1"/>
</dbReference>